<name>R7UBB9_CAPTE</name>
<sequence>CEVPRADLVFVLDASSSIEIGNFVLMKEFVASVVESFSISNIGVRVAVVTYSSSAKVVEFDLEKYDDKDELLQAIRDTHYLTGSTNSADALRTMKTIFTDQGRGSNGVPEIGIFMTDGQSQDTAGTARAADELTVFAIGITDNVNKQEVEKIGTDPDCVHVYYLTSFNDVTHFAEQIERQACKGVLQSIHLIVQYIQLCFK</sequence>
<organism evidence="2">
    <name type="scientific">Capitella teleta</name>
    <name type="common">Polychaete worm</name>
    <dbReference type="NCBI Taxonomy" id="283909"/>
    <lineage>
        <taxon>Eukaryota</taxon>
        <taxon>Metazoa</taxon>
        <taxon>Spiralia</taxon>
        <taxon>Lophotrochozoa</taxon>
        <taxon>Annelida</taxon>
        <taxon>Polychaeta</taxon>
        <taxon>Sedentaria</taxon>
        <taxon>Scolecida</taxon>
        <taxon>Capitellidae</taxon>
        <taxon>Capitella</taxon>
    </lineage>
</organism>
<evidence type="ECO:0000313" key="3">
    <source>
        <dbReference type="EnsemblMetazoa" id="CapteP136444"/>
    </source>
</evidence>
<dbReference type="InterPro" id="IPR002035">
    <property type="entry name" value="VWF_A"/>
</dbReference>
<evidence type="ECO:0000259" key="1">
    <source>
        <dbReference type="PROSITE" id="PS50234"/>
    </source>
</evidence>
<dbReference type="InterPro" id="IPR050525">
    <property type="entry name" value="ECM_Assembly_Org"/>
</dbReference>
<reference evidence="2 4" key="2">
    <citation type="journal article" date="2013" name="Nature">
        <title>Insights into bilaterian evolution from three spiralian genomes.</title>
        <authorList>
            <person name="Simakov O."/>
            <person name="Marletaz F."/>
            <person name="Cho S.J."/>
            <person name="Edsinger-Gonzales E."/>
            <person name="Havlak P."/>
            <person name="Hellsten U."/>
            <person name="Kuo D.H."/>
            <person name="Larsson T."/>
            <person name="Lv J."/>
            <person name="Arendt D."/>
            <person name="Savage R."/>
            <person name="Osoegawa K."/>
            <person name="de Jong P."/>
            <person name="Grimwood J."/>
            <person name="Chapman J.A."/>
            <person name="Shapiro H."/>
            <person name="Aerts A."/>
            <person name="Otillar R.P."/>
            <person name="Terry A.Y."/>
            <person name="Boore J.L."/>
            <person name="Grigoriev I.V."/>
            <person name="Lindberg D.R."/>
            <person name="Seaver E.C."/>
            <person name="Weisblat D.A."/>
            <person name="Putnam N.H."/>
            <person name="Rokhsar D.S."/>
        </authorList>
    </citation>
    <scope>NUCLEOTIDE SEQUENCE</scope>
    <source>
        <strain evidence="2 4">I ESC-2004</strain>
    </source>
</reference>
<evidence type="ECO:0000313" key="4">
    <source>
        <dbReference type="Proteomes" id="UP000014760"/>
    </source>
</evidence>
<proteinExistence type="predicted"/>
<accession>R7UBB9</accession>
<feature type="domain" description="VWFA" evidence="1">
    <location>
        <begin position="7"/>
        <end position="177"/>
    </location>
</feature>
<dbReference type="PANTHER" id="PTHR24020">
    <property type="entry name" value="COLLAGEN ALPHA"/>
    <property type="match status" value="1"/>
</dbReference>
<dbReference type="EnsemblMetazoa" id="CapteT136444">
    <property type="protein sequence ID" value="CapteP136444"/>
    <property type="gene ID" value="CapteG136444"/>
</dbReference>
<keyword evidence="4" id="KW-1185">Reference proteome</keyword>
<dbReference type="Pfam" id="PF00092">
    <property type="entry name" value="VWA"/>
    <property type="match status" value="1"/>
</dbReference>
<feature type="non-terminal residue" evidence="2">
    <location>
        <position position="1"/>
    </location>
</feature>
<dbReference type="PANTHER" id="PTHR24020:SF20">
    <property type="entry name" value="PH DOMAIN-CONTAINING PROTEIN"/>
    <property type="match status" value="1"/>
</dbReference>
<dbReference type="InterPro" id="IPR036465">
    <property type="entry name" value="vWFA_dom_sf"/>
</dbReference>
<dbReference type="PRINTS" id="PR00453">
    <property type="entry name" value="VWFADOMAIN"/>
</dbReference>
<dbReference type="Gene3D" id="3.40.50.410">
    <property type="entry name" value="von Willebrand factor, type A domain"/>
    <property type="match status" value="1"/>
</dbReference>
<dbReference type="HOGENOM" id="CLU_008905_4_0_1"/>
<dbReference type="STRING" id="283909.R7UBB9"/>
<dbReference type="OMA" id="NTICAGI"/>
<reference evidence="3" key="3">
    <citation type="submission" date="2015-06" db="UniProtKB">
        <authorList>
            <consortium name="EnsemblMetazoa"/>
        </authorList>
    </citation>
    <scope>IDENTIFICATION</scope>
</reference>
<dbReference type="SMART" id="SM00327">
    <property type="entry name" value="VWA"/>
    <property type="match status" value="1"/>
</dbReference>
<evidence type="ECO:0000313" key="2">
    <source>
        <dbReference type="EMBL" id="ELU03284.1"/>
    </source>
</evidence>
<protein>
    <recommendedName>
        <fullName evidence="1">VWFA domain-containing protein</fullName>
    </recommendedName>
</protein>
<dbReference type="EMBL" id="AMQN01008519">
    <property type="status" value="NOT_ANNOTATED_CDS"/>
    <property type="molecule type" value="Genomic_DNA"/>
</dbReference>
<gene>
    <name evidence="2" type="ORF">CAPTEDRAFT_136444</name>
</gene>
<dbReference type="OrthoDB" id="10256829at2759"/>
<dbReference type="Proteomes" id="UP000014760">
    <property type="component" value="Unassembled WGS sequence"/>
</dbReference>
<dbReference type="EMBL" id="KB303327">
    <property type="protein sequence ID" value="ELU03284.1"/>
    <property type="molecule type" value="Genomic_DNA"/>
</dbReference>
<dbReference type="SUPFAM" id="SSF53300">
    <property type="entry name" value="vWA-like"/>
    <property type="match status" value="1"/>
</dbReference>
<dbReference type="AlphaFoldDB" id="R7UBB9"/>
<dbReference type="PROSITE" id="PS50234">
    <property type="entry name" value="VWFA"/>
    <property type="match status" value="1"/>
</dbReference>
<reference evidence="4" key="1">
    <citation type="submission" date="2012-12" db="EMBL/GenBank/DDBJ databases">
        <authorList>
            <person name="Hellsten U."/>
            <person name="Grimwood J."/>
            <person name="Chapman J.A."/>
            <person name="Shapiro H."/>
            <person name="Aerts A."/>
            <person name="Otillar R.P."/>
            <person name="Terry A.Y."/>
            <person name="Boore J.L."/>
            <person name="Simakov O."/>
            <person name="Marletaz F."/>
            <person name="Cho S.-J."/>
            <person name="Edsinger-Gonzales E."/>
            <person name="Havlak P."/>
            <person name="Kuo D.-H."/>
            <person name="Larsson T."/>
            <person name="Lv J."/>
            <person name="Arendt D."/>
            <person name="Savage R."/>
            <person name="Osoegawa K."/>
            <person name="de Jong P."/>
            <person name="Lindberg D.R."/>
            <person name="Seaver E.C."/>
            <person name="Weisblat D.A."/>
            <person name="Putnam N.H."/>
            <person name="Grigoriev I.V."/>
            <person name="Rokhsar D.S."/>
        </authorList>
    </citation>
    <scope>NUCLEOTIDE SEQUENCE</scope>
    <source>
        <strain evidence="4">I ESC-2004</strain>
    </source>
</reference>